<accession>A0A499VWP9</accession>
<reference evidence="5" key="1">
    <citation type="submission" date="2019-04" db="EMBL/GenBank/DDBJ databases">
        <title>Draft genome sequences of Streptomyces avermitilis MC3.</title>
        <authorList>
            <person name="Komaki H."/>
            <person name="Tamura T."/>
            <person name="Hosoyama A."/>
        </authorList>
    </citation>
    <scope>NUCLEOTIDE SEQUENCE</scope>
    <source>
        <strain evidence="5">MC3</strain>
    </source>
</reference>
<dbReference type="AlphaFoldDB" id="A0A499VWP9"/>
<gene>
    <name evidence="5" type="ORF">SAVMC3_67500</name>
</gene>
<feature type="compositionally biased region" description="Gly residues" evidence="3">
    <location>
        <begin position="84"/>
        <end position="93"/>
    </location>
</feature>
<evidence type="ECO:0000256" key="2">
    <source>
        <dbReference type="PROSITE-ProRule" id="PRU00335"/>
    </source>
</evidence>
<dbReference type="SUPFAM" id="SSF46689">
    <property type="entry name" value="Homeodomain-like"/>
    <property type="match status" value="1"/>
</dbReference>
<dbReference type="Pfam" id="PF00440">
    <property type="entry name" value="TetR_N"/>
    <property type="match status" value="1"/>
</dbReference>
<dbReference type="PRINTS" id="PR00455">
    <property type="entry name" value="HTHTETR"/>
</dbReference>
<dbReference type="GO" id="GO:0003700">
    <property type="term" value="F:DNA-binding transcription factor activity"/>
    <property type="evidence" value="ECO:0007669"/>
    <property type="project" value="TreeGrafter"/>
</dbReference>
<dbReference type="InterPro" id="IPR050109">
    <property type="entry name" value="HTH-type_TetR-like_transc_reg"/>
</dbReference>
<dbReference type="Gene3D" id="1.10.357.10">
    <property type="entry name" value="Tetracycline Repressor, domain 2"/>
    <property type="match status" value="1"/>
</dbReference>
<feature type="region of interest" description="Disordered" evidence="3">
    <location>
        <begin position="74"/>
        <end position="144"/>
    </location>
</feature>
<dbReference type="InterPro" id="IPR009057">
    <property type="entry name" value="Homeodomain-like_sf"/>
</dbReference>
<feature type="compositionally biased region" description="Polar residues" evidence="3">
    <location>
        <begin position="135"/>
        <end position="144"/>
    </location>
</feature>
<feature type="compositionally biased region" description="Low complexity" evidence="3">
    <location>
        <begin position="94"/>
        <end position="127"/>
    </location>
</feature>
<proteinExistence type="predicted"/>
<sequence>MVKKAVPDSTRRSTRSRRAIYDAALALVGEVGYPRTTIEGIAARAGVGKQTIYRWWSSKAEVLLEAFTDLSAQAAEAAARPGPEEGGQEGGQGRTASRTPATSRPTSSSSCGPPSMNSSIPSSTSPPGRWPPRAWSTNRSAPSS</sequence>
<dbReference type="EMBL" id="AP019621">
    <property type="protein sequence ID" value="BBJ54121.1"/>
    <property type="molecule type" value="Genomic_DNA"/>
</dbReference>
<name>A0A499VWP9_STRAX</name>
<dbReference type="PROSITE" id="PS50977">
    <property type="entry name" value="HTH_TETR_2"/>
    <property type="match status" value="1"/>
</dbReference>
<evidence type="ECO:0000256" key="1">
    <source>
        <dbReference type="ARBA" id="ARBA00023125"/>
    </source>
</evidence>
<organism evidence="5">
    <name type="scientific">Streptomyces avermitilis</name>
    <dbReference type="NCBI Taxonomy" id="33903"/>
    <lineage>
        <taxon>Bacteria</taxon>
        <taxon>Bacillati</taxon>
        <taxon>Actinomycetota</taxon>
        <taxon>Actinomycetes</taxon>
        <taxon>Kitasatosporales</taxon>
        <taxon>Streptomycetaceae</taxon>
        <taxon>Streptomyces</taxon>
    </lineage>
</organism>
<evidence type="ECO:0000256" key="3">
    <source>
        <dbReference type="SAM" id="MobiDB-lite"/>
    </source>
</evidence>
<evidence type="ECO:0000259" key="4">
    <source>
        <dbReference type="PROSITE" id="PS50977"/>
    </source>
</evidence>
<dbReference type="GO" id="GO:0000976">
    <property type="term" value="F:transcription cis-regulatory region binding"/>
    <property type="evidence" value="ECO:0007669"/>
    <property type="project" value="TreeGrafter"/>
</dbReference>
<dbReference type="InterPro" id="IPR001647">
    <property type="entry name" value="HTH_TetR"/>
</dbReference>
<feature type="DNA-binding region" description="H-T-H motif" evidence="2">
    <location>
        <begin position="37"/>
        <end position="56"/>
    </location>
</feature>
<protein>
    <recommendedName>
        <fullName evidence="4">HTH tetR-type domain-containing protein</fullName>
    </recommendedName>
</protein>
<evidence type="ECO:0000313" key="5">
    <source>
        <dbReference type="EMBL" id="BBJ54121.1"/>
    </source>
</evidence>
<dbReference type="PANTHER" id="PTHR30055">
    <property type="entry name" value="HTH-TYPE TRANSCRIPTIONAL REGULATOR RUTR"/>
    <property type="match status" value="1"/>
</dbReference>
<feature type="domain" description="HTH tetR-type" evidence="4">
    <location>
        <begin position="14"/>
        <end position="74"/>
    </location>
</feature>
<keyword evidence="1 2" id="KW-0238">DNA-binding</keyword>
<dbReference type="PANTHER" id="PTHR30055:SF148">
    <property type="entry name" value="TETR-FAMILY TRANSCRIPTIONAL REGULATOR"/>
    <property type="match status" value="1"/>
</dbReference>